<dbReference type="AlphaFoldDB" id="A0A9D4M818"/>
<evidence type="ECO:0000256" key="7">
    <source>
        <dbReference type="RuleBase" id="RU361183"/>
    </source>
</evidence>
<dbReference type="GO" id="GO:0004222">
    <property type="term" value="F:metalloendopeptidase activity"/>
    <property type="evidence" value="ECO:0007669"/>
    <property type="project" value="UniProtKB-UniRule"/>
</dbReference>
<dbReference type="PANTHER" id="PTHR10127">
    <property type="entry name" value="DISCOIDIN, CUB, EGF, LAMININ , AND ZINC METALLOPROTEASE DOMAIN CONTAINING"/>
    <property type="match status" value="1"/>
</dbReference>
<keyword evidence="1 6" id="KW-0645">Protease</keyword>
<evidence type="ECO:0000256" key="5">
    <source>
        <dbReference type="ARBA" id="ARBA00023049"/>
    </source>
</evidence>
<dbReference type="PANTHER" id="PTHR10127:SF780">
    <property type="entry name" value="METALLOENDOPEPTIDASE"/>
    <property type="match status" value="1"/>
</dbReference>
<evidence type="ECO:0000259" key="8">
    <source>
        <dbReference type="PROSITE" id="PS51864"/>
    </source>
</evidence>
<keyword evidence="4 6" id="KW-0862">Zinc</keyword>
<keyword evidence="2 6" id="KW-0479">Metal-binding</keyword>
<sequence length="158" mass="17792">MLVEGDVKISFVDMLQDIRPFHSFEPTISRYRSSVSTPDLLWTKGLVAYALDPALNETEVKTILGAMSYITNVTGECVKFNPRAPNDNDFVFITSSTTGCYSEVGRQGRGNQTVSVSRASDCVTLGIVMHELLHVLGFWHEHTRLDRDQYIKLLHQNI</sequence>
<protein>
    <recommendedName>
        <fullName evidence="7">Metalloendopeptidase</fullName>
        <ecNumber evidence="7">3.4.24.-</ecNumber>
    </recommendedName>
</protein>
<keyword evidence="5 6" id="KW-0482">Metalloprotease</keyword>
<comment type="caution">
    <text evidence="6">Lacks conserved residue(s) required for the propagation of feature annotation.</text>
</comment>
<name>A0A9D4M818_DREPO</name>
<feature type="active site" evidence="6">
    <location>
        <position position="131"/>
    </location>
</feature>
<evidence type="ECO:0000313" key="10">
    <source>
        <dbReference type="Proteomes" id="UP000828390"/>
    </source>
</evidence>
<comment type="cofactor">
    <cofactor evidence="6 7">
        <name>Zn(2+)</name>
        <dbReference type="ChEBI" id="CHEBI:29105"/>
    </cofactor>
    <text evidence="6 7">Binds 1 zinc ion per subunit.</text>
</comment>
<feature type="binding site" evidence="6">
    <location>
        <position position="140"/>
    </location>
    <ligand>
        <name>Zn(2+)</name>
        <dbReference type="ChEBI" id="CHEBI:29105"/>
        <note>catalytic</note>
    </ligand>
</feature>
<dbReference type="InterPro" id="IPR006026">
    <property type="entry name" value="Peptidase_Metallo"/>
</dbReference>
<evidence type="ECO:0000256" key="2">
    <source>
        <dbReference type="ARBA" id="ARBA00022723"/>
    </source>
</evidence>
<proteinExistence type="predicted"/>
<evidence type="ECO:0000256" key="3">
    <source>
        <dbReference type="ARBA" id="ARBA00022801"/>
    </source>
</evidence>
<dbReference type="SUPFAM" id="SSF55486">
    <property type="entry name" value="Metalloproteases ('zincins'), catalytic domain"/>
    <property type="match status" value="1"/>
</dbReference>
<dbReference type="Proteomes" id="UP000828390">
    <property type="component" value="Unassembled WGS sequence"/>
</dbReference>
<dbReference type="EC" id="3.4.24.-" evidence="7"/>
<evidence type="ECO:0000313" key="9">
    <source>
        <dbReference type="EMBL" id="KAH3871326.1"/>
    </source>
</evidence>
<dbReference type="PRINTS" id="PR00480">
    <property type="entry name" value="ASTACIN"/>
</dbReference>
<reference evidence="9" key="2">
    <citation type="submission" date="2020-11" db="EMBL/GenBank/DDBJ databases">
        <authorList>
            <person name="McCartney M.A."/>
            <person name="Auch B."/>
            <person name="Kono T."/>
            <person name="Mallez S."/>
            <person name="Becker A."/>
            <person name="Gohl D.M."/>
            <person name="Silverstein K.A.T."/>
            <person name="Koren S."/>
            <person name="Bechman K.B."/>
            <person name="Herman A."/>
            <person name="Abrahante J.E."/>
            <person name="Garbe J."/>
        </authorList>
    </citation>
    <scope>NUCLEOTIDE SEQUENCE</scope>
    <source>
        <strain evidence="9">Duluth1</strain>
        <tissue evidence="9">Whole animal</tissue>
    </source>
</reference>
<dbReference type="GO" id="GO:0008270">
    <property type="term" value="F:zinc ion binding"/>
    <property type="evidence" value="ECO:0007669"/>
    <property type="project" value="UniProtKB-UniRule"/>
</dbReference>
<dbReference type="InterPro" id="IPR024079">
    <property type="entry name" value="MetalloPept_cat_dom_sf"/>
</dbReference>
<comment type="caution">
    <text evidence="9">The sequence shown here is derived from an EMBL/GenBank/DDBJ whole genome shotgun (WGS) entry which is preliminary data.</text>
</comment>
<keyword evidence="3 6" id="KW-0378">Hydrolase</keyword>
<feature type="disulfide bond" evidence="6">
    <location>
        <begin position="100"/>
        <end position="122"/>
    </location>
</feature>
<dbReference type="SMART" id="SM00235">
    <property type="entry name" value="ZnMc"/>
    <property type="match status" value="1"/>
</dbReference>
<dbReference type="EMBL" id="JAIWYP010000002">
    <property type="protein sequence ID" value="KAH3871326.1"/>
    <property type="molecule type" value="Genomic_DNA"/>
</dbReference>
<dbReference type="PROSITE" id="PS51864">
    <property type="entry name" value="ASTACIN"/>
    <property type="match status" value="1"/>
</dbReference>
<keyword evidence="10" id="KW-1185">Reference proteome</keyword>
<dbReference type="InterPro" id="IPR001506">
    <property type="entry name" value="Peptidase_M12A"/>
</dbReference>
<feature type="binding site" evidence="6">
    <location>
        <position position="130"/>
    </location>
    <ligand>
        <name>Zn(2+)</name>
        <dbReference type="ChEBI" id="CHEBI:29105"/>
        <note>catalytic</note>
    </ligand>
</feature>
<dbReference type="Pfam" id="PF01400">
    <property type="entry name" value="Astacin"/>
    <property type="match status" value="1"/>
</dbReference>
<evidence type="ECO:0000256" key="4">
    <source>
        <dbReference type="ARBA" id="ARBA00022833"/>
    </source>
</evidence>
<accession>A0A9D4M818</accession>
<evidence type="ECO:0000256" key="1">
    <source>
        <dbReference type="ARBA" id="ARBA00022670"/>
    </source>
</evidence>
<feature type="binding site" evidence="6">
    <location>
        <position position="134"/>
    </location>
    <ligand>
        <name>Zn(2+)</name>
        <dbReference type="ChEBI" id="CHEBI:29105"/>
        <note>catalytic</note>
    </ligand>
</feature>
<reference evidence="9" key="1">
    <citation type="journal article" date="2019" name="bioRxiv">
        <title>The Genome of the Zebra Mussel, Dreissena polymorpha: A Resource for Invasive Species Research.</title>
        <authorList>
            <person name="McCartney M.A."/>
            <person name="Auch B."/>
            <person name="Kono T."/>
            <person name="Mallez S."/>
            <person name="Zhang Y."/>
            <person name="Obille A."/>
            <person name="Becker A."/>
            <person name="Abrahante J.E."/>
            <person name="Garbe J."/>
            <person name="Badalamenti J.P."/>
            <person name="Herman A."/>
            <person name="Mangelson H."/>
            <person name="Liachko I."/>
            <person name="Sullivan S."/>
            <person name="Sone E.D."/>
            <person name="Koren S."/>
            <person name="Silverstein K.A.T."/>
            <person name="Beckman K.B."/>
            <person name="Gohl D.M."/>
        </authorList>
    </citation>
    <scope>NUCLEOTIDE SEQUENCE</scope>
    <source>
        <strain evidence="9">Duluth1</strain>
        <tissue evidence="9">Whole animal</tissue>
    </source>
</reference>
<feature type="domain" description="Peptidase M12A" evidence="8">
    <location>
        <begin position="33"/>
        <end position="158"/>
    </location>
</feature>
<gene>
    <name evidence="9" type="ORF">DPMN_034523</name>
</gene>
<evidence type="ECO:0000256" key="6">
    <source>
        <dbReference type="PROSITE-ProRule" id="PRU01211"/>
    </source>
</evidence>
<organism evidence="9 10">
    <name type="scientific">Dreissena polymorpha</name>
    <name type="common">Zebra mussel</name>
    <name type="synonym">Mytilus polymorpha</name>
    <dbReference type="NCBI Taxonomy" id="45954"/>
    <lineage>
        <taxon>Eukaryota</taxon>
        <taxon>Metazoa</taxon>
        <taxon>Spiralia</taxon>
        <taxon>Lophotrochozoa</taxon>
        <taxon>Mollusca</taxon>
        <taxon>Bivalvia</taxon>
        <taxon>Autobranchia</taxon>
        <taxon>Heteroconchia</taxon>
        <taxon>Euheterodonta</taxon>
        <taxon>Imparidentia</taxon>
        <taxon>Neoheterodontei</taxon>
        <taxon>Myida</taxon>
        <taxon>Dreissenoidea</taxon>
        <taxon>Dreissenidae</taxon>
        <taxon>Dreissena</taxon>
    </lineage>
</organism>
<keyword evidence="6" id="KW-1015">Disulfide bond</keyword>
<dbReference type="Gene3D" id="3.40.390.10">
    <property type="entry name" value="Collagenase (Catalytic Domain)"/>
    <property type="match status" value="1"/>
</dbReference>
<dbReference type="GO" id="GO:0006508">
    <property type="term" value="P:proteolysis"/>
    <property type="evidence" value="ECO:0007669"/>
    <property type="project" value="UniProtKB-KW"/>
</dbReference>